<proteinExistence type="predicted"/>
<dbReference type="EMBL" id="PQNY01000012">
    <property type="protein sequence ID" value="POS01269.1"/>
    <property type="molecule type" value="Genomic_DNA"/>
</dbReference>
<keyword evidence="2" id="KW-1185">Reference proteome</keyword>
<dbReference type="Pfam" id="PF05708">
    <property type="entry name" value="Peptidase_C92"/>
    <property type="match status" value="1"/>
</dbReference>
<name>A0A2S4N6D2_9FLAO</name>
<dbReference type="SUPFAM" id="SSF54001">
    <property type="entry name" value="Cysteine proteinases"/>
    <property type="match status" value="1"/>
</dbReference>
<evidence type="ECO:0000313" key="2">
    <source>
        <dbReference type="Proteomes" id="UP000237056"/>
    </source>
</evidence>
<dbReference type="RefSeq" id="WP_103726584.1">
    <property type="nucleotide sequence ID" value="NZ_PQNY01000012.1"/>
</dbReference>
<accession>A0A2S4N6D2</accession>
<dbReference type="InterPro" id="IPR038765">
    <property type="entry name" value="Papain-like_cys_pep_sf"/>
</dbReference>
<dbReference type="Proteomes" id="UP000237056">
    <property type="component" value="Unassembled WGS sequence"/>
</dbReference>
<dbReference type="AlphaFoldDB" id="A0A2S4N6D2"/>
<comment type="caution">
    <text evidence="1">The sequence shown here is derived from an EMBL/GenBank/DDBJ whole genome shotgun (WGS) entry which is preliminary data.</text>
</comment>
<dbReference type="OrthoDB" id="195541at2"/>
<dbReference type="InterPro" id="IPR024453">
    <property type="entry name" value="Peptidase_C92"/>
</dbReference>
<dbReference type="Gene3D" id="3.90.1720.10">
    <property type="entry name" value="endopeptidase domain like (from Nostoc punctiforme)"/>
    <property type="match status" value="1"/>
</dbReference>
<protein>
    <submittedName>
        <fullName evidence="1">Permuted papain-like amidase YaeF/Yiix C92 family enzyme</fullName>
    </submittedName>
</protein>
<evidence type="ECO:0000313" key="1">
    <source>
        <dbReference type="EMBL" id="POS01269.1"/>
    </source>
</evidence>
<organism evidence="1 2">
    <name type="scientific">Flavobacterium croceum DSM 17960</name>
    <dbReference type="NCBI Taxonomy" id="1121886"/>
    <lineage>
        <taxon>Bacteria</taxon>
        <taxon>Pseudomonadati</taxon>
        <taxon>Bacteroidota</taxon>
        <taxon>Flavobacteriia</taxon>
        <taxon>Flavobacteriales</taxon>
        <taxon>Flavobacteriaceae</taxon>
        <taxon>Flavobacterium</taxon>
    </lineage>
</organism>
<sequence>MRKRFFIIFFIIFLSSKAQEKIVLQNGDFIFQSMNCGPLCDAINEVTDGYKGHDFSHMGMVYIKNDAVYIIEASGQEVKVTPWETFKTYTNQKMYVGRLKKKYQKYIPSAIDFSLKQVGVPYDDAYIYNNQKYYCSELFYDAFLFAYHKPFFKLEPMTFISPKTKAFFPVWVDYYKQQNIEIPQGQLGCNPGGISKSKKLKIIGTLD</sequence>
<gene>
    <name evidence="1" type="ORF">Q361_11273</name>
</gene>
<reference evidence="1 2" key="1">
    <citation type="submission" date="2018-01" db="EMBL/GenBank/DDBJ databases">
        <title>Genomic Encyclopedia of Type Strains, Phase I: the one thousand microbial genomes (KMG-I) project.</title>
        <authorList>
            <person name="Goeker M."/>
        </authorList>
    </citation>
    <scope>NUCLEOTIDE SEQUENCE [LARGE SCALE GENOMIC DNA]</scope>
    <source>
        <strain evidence="1 2">DSM 17960</strain>
    </source>
</reference>